<feature type="region of interest" description="Disordered" evidence="7">
    <location>
        <begin position="1"/>
        <end position="28"/>
    </location>
</feature>
<evidence type="ECO:0000256" key="1">
    <source>
        <dbReference type="ARBA" id="ARBA00001962"/>
    </source>
</evidence>
<evidence type="ECO:0000256" key="5">
    <source>
        <dbReference type="ARBA" id="ARBA00023004"/>
    </source>
</evidence>
<comment type="cofactor">
    <cofactor evidence="1">
        <name>Fe cation</name>
        <dbReference type="ChEBI" id="CHEBI:24875"/>
    </cofactor>
</comment>
<dbReference type="CDD" id="cd03469">
    <property type="entry name" value="Rieske_RO_Alpha_N"/>
    <property type="match status" value="1"/>
</dbReference>
<dbReference type="RefSeq" id="WP_319013394.1">
    <property type="nucleotide sequence ID" value="NZ_JAWJZF010000517.1"/>
</dbReference>
<proteinExistence type="predicted"/>
<dbReference type="GO" id="GO:0051213">
    <property type="term" value="F:dioxygenase activity"/>
    <property type="evidence" value="ECO:0007669"/>
    <property type="project" value="UniProtKB-KW"/>
</dbReference>
<dbReference type="EC" id="1.14.13.-" evidence="9"/>
<evidence type="ECO:0000259" key="8">
    <source>
        <dbReference type="PROSITE" id="PS51296"/>
    </source>
</evidence>
<dbReference type="InterPro" id="IPR036922">
    <property type="entry name" value="Rieske_2Fe-2S_sf"/>
</dbReference>
<dbReference type="PROSITE" id="PS51296">
    <property type="entry name" value="RIESKE"/>
    <property type="match status" value="1"/>
</dbReference>
<dbReference type="PANTHER" id="PTHR43756">
    <property type="entry name" value="CHOLINE MONOOXYGENASE, CHLOROPLASTIC"/>
    <property type="match status" value="1"/>
</dbReference>
<dbReference type="Gene3D" id="2.102.10.10">
    <property type="entry name" value="Rieske [2Fe-2S] iron-sulphur domain"/>
    <property type="match status" value="1"/>
</dbReference>
<dbReference type="InterPro" id="IPR001663">
    <property type="entry name" value="Rng_hydr_dOase-A"/>
</dbReference>
<dbReference type="Pfam" id="PF00848">
    <property type="entry name" value="Ring_hydroxyl_A"/>
    <property type="match status" value="1"/>
</dbReference>
<keyword evidence="6" id="KW-0411">Iron-sulfur</keyword>
<keyword evidence="10" id="KW-1185">Reference proteome</keyword>
<dbReference type="EMBL" id="JAWJZF010000517">
    <property type="protein sequence ID" value="MDX2297261.1"/>
    <property type="molecule type" value="Genomic_DNA"/>
</dbReference>
<evidence type="ECO:0000313" key="9">
    <source>
        <dbReference type="EMBL" id="MDX2297261.1"/>
    </source>
</evidence>
<accession>A0ABU4KHL7</accession>
<dbReference type="PANTHER" id="PTHR43756:SF5">
    <property type="entry name" value="CHOLINE MONOOXYGENASE, CHLOROPLASTIC"/>
    <property type="match status" value="1"/>
</dbReference>
<evidence type="ECO:0000256" key="3">
    <source>
        <dbReference type="ARBA" id="ARBA00022723"/>
    </source>
</evidence>
<keyword evidence="3" id="KW-0479">Metal-binding</keyword>
<evidence type="ECO:0000256" key="7">
    <source>
        <dbReference type="SAM" id="MobiDB-lite"/>
    </source>
</evidence>
<dbReference type="Pfam" id="PF00355">
    <property type="entry name" value="Rieske"/>
    <property type="match status" value="1"/>
</dbReference>
<keyword evidence="9" id="KW-0223">Dioxygenase</keyword>
<keyword evidence="5" id="KW-0408">Iron</keyword>
<organism evidence="9 10">
    <name type="scientific">Streptomyces roseolus</name>
    <dbReference type="NCBI Taxonomy" id="67358"/>
    <lineage>
        <taxon>Bacteria</taxon>
        <taxon>Bacillati</taxon>
        <taxon>Actinomycetota</taxon>
        <taxon>Actinomycetes</taxon>
        <taxon>Kitasatosporales</taxon>
        <taxon>Streptomycetaceae</taxon>
        <taxon>Streptomyces</taxon>
    </lineage>
</organism>
<feature type="domain" description="Rieske" evidence="8">
    <location>
        <begin position="75"/>
        <end position="183"/>
    </location>
</feature>
<evidence type="ECO:0000256" key="4">
    <source>
        <dbReference type="ARBA" id="ARBA00023002"/>
    </source>
</evidence>
<sequence length="408" mass="45257">MATDPPGRGVTLGRTERDPDESWNERRADVDVGEILEELGRYLEPDAEELSLPPAAFTSSALWEVERERVFGRSWVLVAHADELTETGAYVALSVAGEPVVVVRGEDGVLRGMSPVCRHRLMPVVEEGSGRTDVFTCPYHLWRYGLDGRLVGATYMKRNPAFDPSACRLPRFAVEEWHGFVFVNLDASAEPLGPHLRRIGEDLAHYRLPELTQVAGWTEEWHCNWKVAVENAHENYHVMGFHPETLHPTTPGGAETTVRADSPWADSMRVRYATPLEPGVLDLTEEERAHLYGFFVFPSGSLAASGDMVIWLSLVPTALDRTTVRGGILMPPAMIEGQDRDAVRKEAEAYAAVINGEDRRGLEAVQRGAASRFAERGHLSPKEPGVLLFYRSLARALLSEDADWPGPL</sequence>
<dbReference type="InterPro" id="IPR017941">
    <property type="entry name" value="Rieske_2Fe-2S"/>
</dbReference>
<name>A0ABU4KHL7_9ACTN</name>
<keyword evidence="4 9" id="KW-0560">Oxidoreductase</keyword>
<dbReference type="SUPFAM" id="SSF50022">
    <property type="entry name" value="ISP domain"/>
    <property type="match status" value="1"/>
</dbReference>
<protein>
    <submittedName>
        <fullName evidence="9">Aromatic ring-hydroxylating dioxygenase subunit alpha</fullName>
        <ecNumber evidence="9">1.14.13.-</ecNumber>
    </submittedName>
</protein>
<dbReference type="Proteomes" id="UP001278571">
    <property type="component" value="Unassembled WGS sequence"/>
</dbReference>
<comment type="caution">
    <text evidence="9">The sequence shown here is derived from an EMBL/GenBank/DDBJ whole genome shotgun (WGS) entry which is preliminary data.</text>
</comment>
<evidence type="ECO:0000256" key="6">
    <source>
        <dbReference type="ARBA" id="ARBA00023014"/>
    </source>
</evidence>
<dbReference type="PRINTS" id="PR00090">
    <property type="entry name" value="RNGDIOXGNASE"/>
</dbReference>
<gene>
    <name evidence="9" type="ORF">R2363_34420</name>
</gene>
<evidence type="ECO:0000313" key="10">
    <source>
        <dbReference type="Proteomes" id="UP001278571"/>
    </source>
</evidence>
<evidence type="ECO:0000256" key="2">
    <source>
        <dbReference type="ARBA" id="ARBA00022714"/>
    </source>
</evidence>
<dbReference type="SUPFAM" id="SSF55961">
    <property type="entry name" value="Bet v1-like"/>
    <property type="match status" value="1"/>
</dbReference>
<keyword evidence="2" id="KW-0001">2Fe-2S</keyword>
<dbReference type="InterPro" id="IPR015879">
    <property type="entry name" value="Ring_hydroxy_dOase_asu_C_dom"/>
</dbReference>
<dbReference type="Gene3D" id="3.90.380.10">
    <property type="entry name" value="Naphthalene 1,2-dioxygenase Alpha Subunit, Chain A, domain 1"/>
    <property type="match status" value="2"/>
</dbReference>
<reference evidence="9 10" key="1">
    <citation type="submission" date="2023-10" db="EMBL/GenBank/DDBJ databases">
        <authorList>
            <person name="Wang X.X."/>
        </authorList>
    </citation>
    <scope>NUCLEOTIDE SEQUENCE [LARGE SCALE GENOMIC DNA]</scope>
    <source>
        <strain evidence="9 10">NBRC 12816</strain>
    </source>
</reference>